<keyword evidence="6" id="KW-1185">Reference proteome</keyword>
<dbReference type="GO" id="GO:0005829">
    <property type="term" value="C:cytosol"/>
    <property type="evidence" value="ECO:0007669"/>
    <property type="project" value="TreeGrafter"/>
</dbReference>
<dbReference type="OrthoDB" id="6416275at2759"/>
<dbReference type="PROSITE" id="PS51681">
    <property type="entry name" value="SAM_MT_NNMT_PNMT_TEMT"/>
    <property type="match status" value="1"/>
</dbReference>
<dbReference type="Gene3D" id="3.40.50.150">
    <property type="entry name" value="Vaccinia Virus protein VP39"/>
    <property type="match status" value="1"/>
</dbReference>
<reference evidence="5" key="1">
    <citation type="submission" date="2020-08" db="EMBL/GenBank/DDBJ databases">
        <title>Multicomponent nature underlies the extraordinary mechanical properties of spider dragline silk.</title>
        <authorList>
            <person name="Kono N."/>
            <person name="Nakamura H."/>
            <person name="Mori M."/>
            <person name="Yoshida Y."/>
            <person name="Ohtoshi R."/>
            <person name="Malay A.D."/>
            <person name="Moran D.A.P."/>
            <person name="Tomita M."/>
            <person name="Numata K."/>
            <person name="Arakawa K."/>
        </authorList>
    </citation>
    <scope>NUCLEOTIDE SEQUENCE</scope>
</reference>
<dbReference type="CDD" id="cd02440">
    <property type="entry name" value="AdoMet_MTases"/>
    <property type="match status" value="1"/>
</dbReference>
<evidence type="ECO:0000256" key="2">
    <source>
        <dbReference type="ARBA" id="ARBA00022603"/>
    </source>
</evidence>
<name>A0A8X6MN86_NEPPI</name>
<dbReference type="InterPro" id="IPR000940">
    <property type="entry name" value="NNMT_TEMT_trans"/>
</dbReference>
<evidence type="ECO:0000313" key="5">
    <source>
        <dbReference type="EMBL" id="GFS69251.1"/>
    </source>
</evidence>
<dbReference type="InterPro" id="IPR029063">
    <property type="entry name" value="SAM-dependent_MTases_sf"/>
</dbReference>
<dbReference type="SUPFAM" id="SSF53335">
    <property type="entry name" value="S-adenosyl-L-methionine-dependent methyltransferases"/>
    <property type="match status" value="1"/>
</dbReference>
<dbReference type="GO" id="GO:0008170">
    <property type="term" value="F:N-methyltransferase activity"/>
    <property type="evidence" value="ECO:0007669"/>
    <property type="project" value="TreeGrafter"/>
</dbReference>
<proteinExistence type="inferred from homology"/>
<comment type="caution">
    <text evidence="5">The sequence shown here is derived from an EMBL/GenBank/DDBJ whole genome shotgun (WGS) entry which is preliminary data.</text>
</comment>
<dbReference type="Pfam" id="PF01234">
    <property type="entry name" value="NNMT_PNMT_TEMT"/>
    <property type="match status" value="1"/>
</dbReference>
<dbReference type="PANTHER" id="PTHR10867">
    <property type="entry name" value="NNMT/PNMT/TEMT FAMILY MEMBER"/>
    <property type="match status" value="1"/>
</dbReference>
<evidence type="ECO:0000256" key="1">
    <source>
        <dbReference type="ARBA" id="ARBA00007996"/>
    </source>
</evidence>
<keyword evidence="2" id="KW-0489">Methyltransferase</keyword>
<evidence type="ECO:0000256" key="3">
    <source>
        <dbReference type="ARBA" id="ARBA00022679"/>
    </source>
</evidence>
<dbReference type="EMBL" id="BMAW01095222">
    <property type="protein sequence ID" value="GFS69251.1"/>
    <property type="molecule type" value="Genomic_DNA"/>
</dbReference>
<accession>A0A8X6MN86</accession>
<keyword evidence="4" id="KW-0949">S-adenosyl-L-methionine</keyword>
<sequence length="265" mass="29891">MGSDDDMKKNFNENLKAIEYHKELNDNLKLIRVYFEVTSSFIYDVVKSRRFEGEKLLEIGSGATVHNIASASAYFPIIVQSEFVEDNREALKDWVKGNSPLDWSEFLRMPARLEDFKGDVHEVVAKLEDRIRSSVKAVVHADILTDGVLNLDEIPDEATPPYDLIISILCLEVPCANFGSFVDVLKRLNKLLRKGGGIIMSSFIDCDKWIVGTKEFPNLKISMKNILKAMDMAGFGNHDVKSFSPLNSTNPPPYGGFYYLVSEKL</sequence>
<dbReference type="Proteomes" id="UP000887013">
    <property type="component" value="Unassembled WGS sequence"/>
</dbReference>
<protein>
    <submittedName>
        <fullName evidence="5">Uncharacterized protein</fullName>
    </submittedName>
</protein>
<evidence type="ECO:0000256" key="4">
    <source>
        <dbReference type="ARBA" id="ARBA00022691"/>
    </source>
</evidence>
<dbReference type="PANTHER" id="PTHR10867:SF17">
    <property type="entry name" value="NICOTINAMIDE N-METHYLTRANSFERASE"/>
    <property type="match status" value="1"/>
</dbReference>
<organism evidence="5 6">
    <name type="scientific">Nephila pilipes</name>
    <name type="common">Giant wood spider</name>
    <name type="synonym">Nephila maculata</name>
    <dbReference type="NCBI Taxonomy" id="299642"/>
    <lineage>
        <taxon>Eukaryota</taxon>
        <taxon>Metazoa</taxon>
        <taxon>Ecdysozoa</taxon>
        <taxon>Arthropoda</taxon>
        <taxon>Chelicerata</taxon>
        <taxon>Arachnida</taxon>
        <taxon>Araneae</taxon>
        <taxon>Araneomorphae</taxon>
        <taxon>Entelegynae</taxon>
        <taxon>Araneoidea</taxon>
        <taxon>Nephilidae</taxon>
        <taxon>Nephila</taxon>
    </lineage>
</organism>
<comment type="similarity">
    <text evidence="1">Belongs to the class I-like SAM-binding methyltransferase superfamily. NNMT/PNMT/TEMT family.</text>
</comment>
<dbReference type="AlphaFoldDB" id="A0A8X6MN86"/>
<gene>
    <name evidence="5" type="primary">AVEN_244398_1</name>
    <name evidence="5" type="ORF">NPIL_424331</name>
</gene>
<dbReference type="GO" id="GO:0032259">
    <property type="term" value="P:methylation"/>
    <property type="evidence" value="ECO:0007669"/>
    <property type="project" value="UniProtKB-KW"/>
</dbReference>
<evidence type="ECO:0000313" key="6">
    <source>
        <dbReference type="Proteomes" id="UP000887013"/>
    </source>
</evidence>
<keyword evidence="3" id="KW-0808">Transferase</keyword>